<feature type="compositionally biased region" description="Low complexity" evidence="2">
    <location>
        <begin position="23"/>
        <end position="61"/>
    </location>
</feature>
<dbReference type="InterPro" id="IPR011990">
    <property type="entry name" value="TPR-like_helical_dom_sf"/>
</dbReference>
<evidence type="ECO:0000313" key="3">
    <source>
        <dbReference type="EMBL" id="AIF40405.1"/>
    </source>
</evidence>
<keyword evidence="4" id="KW-1185">Reference proteome</keyword>
<gene>
    <name evidence="3" type="ORF">HX89_04965</name>
</gene>
<organism evidence="3 4">
    <name type="scientific">Dermacoccus nishinomiyaensis</name>
    <dbReference type="NCBI Taxonomy" id="1274"/>
    <lineage>
        <taxon>Bacteria</taxon>
        <taxon>Bacillati</taxon>
        <taxon>Actinomycetota</taxon>
        <taxon>Actinomycetes</taxon>
        <taxon>Micrococcales</taxon>
        <taxon>Dermacoccaceae</taxon>
        <taxon>Dermacoccus</taxon>
    </lineage>
</organism>
<dbReference type="HOGENOM" id="CLU_046120_0_0_11"/>
<dbReference type="RefSeq" id="WP_038567412.1">
    <property type="nucleotide sequence ID" value="NZ_CP008889.1"/>
</dbReference>
<name>A0A075JF39_9MICO</name>
<sequence>MSNQPLNAASLRGAVDLSSLKKPQGGAPAGRPASAAGAPTGSAGAAAPANAPSAANPGQAPIPQGADDAVIAETFRRDGLVVDVTAENFQGLVQQSVQHPVIIAIWAGSQPASLAPVASLARAVRAQEGRVLMGVADLDTAPEIGQVFAQLSQQAAQQGQPGQILAAAFVQGQPIPIPPVVEDAQTRELVDQIVQIAVQNGLAGRVANYDPNATGQAGAEGGEHAEPELPPLHQLAYESIDKGDYDGAIAAFEQALTENPKDEEARLALGQVKLMQRTQGVDLQAARDAAAKNPADVTAQTQVADLDVLGGHVEDAFARLVDVVKATSGDERNAAREHLIGLFDVVGATDPRVKKARTALMSALY</sequence>
<dbReference type="SUPFAM" id="SSF48452">
    <property type="entry name" value="TPR-like"/>
    <property type="match status" value="1"/>
</dbReference>
<evidence type="ECO:0000256" key="2">
    <source>
        <dbReference type="SAM" id="MobiDB-lite"/>
    </source>
</evidence>
<dbReference type="Pfam" id="PF14559">
    <property type="entry name" value="TPR_19"/>
    <property type="match status" value="1"/>
</dbReference>
<reference evidence="3 4" key="1">
    <citation type="submission" date="2014-07" db="EMBL/GenBank/DDBJ databases">
        <title>Genome Sequencing of Dermacoccus nishinomiyaensis.</title>
        <authorList>
            <person name="Hong K.W."/>
            <person name="Chan K.G."/>
        </authorList>
    </citation>
    <scope>NUCLEOTIDE SEQUENCE [LARGE SCALE GENOMIC DNA]</scope>
    <source>
        <strain evidence="3 4">M25</strain>
    </source>
</reference>
<feature type="region of interest" description="Disordered" evidence="2">
    <location>
        <begin position="1"/>
        <end position="65"/>
    </location>
</feature>
<dbReference type="OrthoDB" id="5181746at2"/>
<protein>
    <submittedName>
        <fullName evidence="3">Uncharacterized protein</fullName>
    </submittedName>
</protein>
<dbReference type="Gene3D" id="1.25.40.10">
    <property type="entry name" value="Tetratricopeptide repeat domain"/>
    <property type="match status" value="2"/>
</dbReference>
<dbReference type="InterPro" id="IPR019734">
    <property type="entry name" value="TPR_rpt"/>
</dbReference>
<dbReference type="GeneID" id="41840540"/>
<dbReference type="Proteomes" id="UP000027986">
    <property type="component" value="Chromosome"/>
</dbReference>
<proteinExistence type="predicted"/>
<accession>A0A075JF39</accession>
<dbReference type="KEGG" id="dni:HX89_04965"/>
<dbReference type="PROSITE" id="PS50005">
    <property type="entry name" value="TPR"/>
    <property type="match status" value="1"/>
</dbReference>
<evidence type="ECO:0000256" key="1">
    <source>
        <dbReference type="PROSITE-ProRule" id="PRU00339"/>
    </source>
</evidence>
<dbReference type="Pfam" id="PF14561">
    <property type="entry name" value="TPR_20"/>
    <property type="match status" value="1"/>
</dbReference>
<keyword evidence="1" id="KW-0802">TPR repeat</keyword>
<evidence type="ECO:0000313" key="4">
    <source>
        <dbReference type="Proteomes" id="UP000027986"/>
    </source>
</evidence>
<dbReference type="EMBL" id="CP008889">
    <property type="protein sequence ID" value="AIF40405.1"/>
    <property type="molecule type" value="Genomic_DNA"/>
</dbReference>
<dbReference type="AlphaFoldDB" id="A0A075JF39"/>
<feature type="repeat" description="TPR" evidence="1">
    <location>
        <begin position="229"/>
        <end position="262"/>
    </location>
</feature>
<dbReference type="eggNOG" id="COG3118">
    <property type="taxonomic scope" value="Bacteria"/>
</dbReference>